<gene>
    <name evidence="2" type="ORF">E4P82_20565</name>
</gene>
<feature type="non-terminal residue" evidence="2">
    <location>
        <position position="270"/>
    </location>
</feature>
<name>A0ABX1TPL0_9GAMM</name>
<keyword evidence="3" id="KW-1185">Reference proteome</keyword>
<proteinExistence type="predicted"/>
<sequence>MHHRFHRYPVRMGMLMASLALGLASPAVHALCDACVVAAIREHKFEMMSQFKQLKEEIASGLKTVRQSIAQVEKDSLRAQADISHRLPARGCETATAGAAAGPARDRAESYHRAFNHLRRVERTGAAASAAMVKAQVASYCNAEDVGSHGCTQASSRPDAPFQTETLLSGSGLGDHAEATQPGTFLPEVLSFDDERITDARRFIDNAVDPYPLDDLPQALRETPQGQTYWIRRKLYEGRLAAARYSLNHALAWPDAGGGAERLAAPNLAR</sequence>
<dbReference type="Proteomes" id="UP000760480">
    <property type="component" value="Unassembled WGS sequence"/>
</dbReference>
<keyword evidence="1" id="KW-0732">Signal</keyword>
<evidence type="ECO:0000313" key="2">
    <source>
        <dbReference type="EMBL" id="NMQ21385.1"/>
    </source>
</evidence>
<protein>
    <submittedName>
        <fullName evidence="2">Uncharacterized protein</fullName>
    </submittedName>
</protein>
<feature type="chain" id="PRO_5046050314" evidence="1">
    <location>
        <begin position="31"/>
        <end position="270"/>
    </location>
</feature>
<evidence type="ECO:0000313" key="3">
    <source>
        <dbReference type="Proteomes" id="UP000760480"/>
    </source>
</evidence>
<reference evidence="2 3" key="1">
    <citation type="submission" date="2019-03" db="EMBL/GenBank/DDBJ databases">
        <title>Metabolic reconstructions from genomes of highly enriched 'Candidatus Accumulibacter' and 'Candidatus Competibacter' bioreactor populations.</title>
        <authorList>
            <person name="Annavajhala M.K."/>
            <person name="Welles L."/>
            <person name="Abbas B."/>
            <person name="Sorokin D."/>
            <person name="Park H."/>
            <person name="Van Loosdrecht M."/>
            <person name="Chandran K."/>
        </authorList>
    </citation>
    <scope>NUCLEOTIDE SEQUENCE [LARGE SCALE GENOMIC DNA]</scope>
    <source>
        <strain evidence="2 3">SBR_G</strain>
    </source>
</reference>
<organism evidence="2 3">
    <name type="scientific">Candidatus Competibacter phosphatis</name>
    <dbReference type="NCBI Taxonomy" id="221280"/>
    <lineage>
        <taxon>Bacteria</taxon>
        <taxon>Pseudomonadati</taxon>
        <taxon>Pseudomonadota</taxon>
        <taxon>Gammaproteobacteria</taxon>
        <taxon>Candidatus Competibacteraceae</taxon>
        <taxon>Candidatus Competibacter</taxon>
    </lineage>
</organism>
<dbReference type="EMBL" id="SPMZ01000095">
    <property type="protein sequence ID" value="NMQ21385.1"/>
    <property type="molecule type" value="Genomic_DNA"/>
</dbReference>
<dbReference type="RefSeq" id="WP_169250655.1">
    <property type="nucleotide sequence ID" value="NZ_SPMZ01000095.1"/>
</dbReference>
<comment type="caution">
    <text evidence="2">The sequence shown here is derived from an EMBL/GenBank/DDBJ whole genome shotgun (WGS) entry which is preliminary data.</text>
</comment>
<feature type="signal peptide" evidence="1">
    <location>
        <begin position="1"/>
        <end position="30"/>
    </location>
</feature>
<evidence type="ECO:0000256" key="1">
    <source>
        <dbReference type="SAM" id="SignalP"/>
    </source>
</evidence>
<accession>A0ABX1TPL0</accession>